<protein>
    <submittedName>
        <fullName evidence="2">Uncharacterized protein</fullName>
    </submittedName>
</protein>
<keyword evidence="3" id="KW-1185">Reference proteome</keyword>
<dbReference type="EMBL" id="UGPB01000001">
    <property type="protein sequence ID" value="STY29852.1"/>
    <property type="molecule type" value="Genomic_DNA"/>
</dbReference>
<evidence type="ECO:0000313" key="2">
    <source>
        <dbReference type="EMBL" id="STY29852.1"/>
    </source>
</evidence>
<feature type="chain" id="PRO_5016805807" evidence="1">
    <location>
        <begin position="23"/>
        <end position="135"/>
    </location>
</feature>
<gene>
    <name evidence="2" type="ORF">NCTC11532_02054</name>
</gene>
<evidence type="ECO:0000256" key="1">
    <source>
        <dbReference type="SAM" id="SignalP"/>
    </source>
</evidence>
<dbReference type="InterPro" id="IPR049973">
    <property type="entry name" value="STY0301-like"/>
</dbReference>
<keyword evidence="1" id="KW-0732">Signal</keyword>
<dbReference type="AlphaFoldDB" id="A0A378LVK3"/>
<dbReference type="NCBIfam" id="NF042415">
    <property type="entry name" value="STY0301_fam"/>
    <property type="match status" value="1"/>
</dbReference>
<organism evidence="2 3">
    <name type="scientific">Legionella wadsworthii</name>
    <dbReference type="NCBI Taxonomy" id="28088"/>
    <lineage>
        <taxon>Bacteria</taxon>
        <taxon>Pseudomonadati</taxon>
        <taxon>Pseudomonadota</taxon>
        <taxon>Gammaproteobacteria</taxon>
        <taxon>Legionellales</taxon>
        <taxon>Legionellaceae</taxon>
        <taxon>Legionella</taxon>
    </lineage>
</organism>
<accession>A0A378LVK3</accession>
<dbReference type="OrthoDB" id="8756528at2"/>
<name>A0A378LVK3_9GAMM</name>
<feature type="signal peptide" evidence="1">
    <location>
        <begin position="1"/>
        <end position="22"/>
    </location>
</feature>
<reference evidence="2 3" key="1">
    <citation type="submission" date="2018-06" db="EMBL/GenBank/DDBJ databases">
        <authorList>
            <consortium name="Pathogen Informatics"/>
            <person name="Doyle S."/>
        </authorList>
    </citation>
    <scope>NUCLEOTIDE SEQUENCE [LARGE SCALE GENOMIC DNA]</scope>
    <source>
        <strain evidence="2 3">NCTC11532</strain>
    </source>
</reference>
<dbReference type="Proteomes" id="UP000255297">
    <property type="component" value="Unassembled WGS sequence"/>
</dbReference>
<dbReference type="PROSITE" id="PS51257">
    <property type="entry name" value="PROKAR_LIPOPROTEIN"/>
    <property type="match status" value="1"/>
</dbReference>
<evidence type="ECO:0000313" key="3">
    <source>
        <dbReference type="Proteomes" id="UP000255297"/>
    </source>
</evidence>
<sequence length="135" mass="15121">MKISAYLKFTSVFFLFSHGVAAITVSCPKEIQTNQSLKSIIKGWSVFIDGENHLSHFTRITFYSGPPQENASLAPDDKNSTGKKMIWNFNEGNIWLSCGYSNTSIQLIQKLPDKIKKCSVTYNADYSNVLAIDCI</sequence>
<dbReference type="RefSeq" id="WP_031564780.1">
    <property type="nucleotide sequence ID" value="NZ_CAAAIS010000001.1"/>
</dbReference>
<proteinExistence type="predicted"/>